<name>A0A9N9WCY2_9NEOP</name>
<evidence type="ECO:0000259" key="1">
    <source>
        <dbReference type="PROSITE" id="PS00028"/>
    </source>
</evidence>
<reference evidence="2" key="1">
    <citation type="submission" date="2021-12" db="EMBL/GenBank/DDBJ databases">
        <authorList>
            <person name="King R."/>
        </authorList>
    </citation>
    <scope>NUCLEOTIDE SEQUENCE</scope>
</reference>
<dbReference type="PROSITE" id="PS00028">
    <property type="entry name" value="ZINC_FINGER_C2H2_1"/>
    <property type="match status" value="1"/>
</dbReference>
<dbReference type="Gene3D" id="3.30.160.60">
    <property type="entry name" value="Classic Zinc Finger"/>
    <property type="match status" value="1"/>
</dbReference>
<evidence type="ECO:0000313" key="2">
    <source>
        <dbReference type="EMBL" id="CAG9789664.1"/>
    </source>
</evidence>
<sequence length="42" mass="4963">MPFRWSTKNYFTCFFCGNSFENIESLKEHTNSVHVTDKSVTE</sequence>
<dbReference type="EMBL" id="OU893351">
    <property type="protein sequence ID" value="CAG9789664.1"/>
    <property type="molecule type" value="Genomic_DNA"/>
</dbReference>
<organism evidence="2 3">
    <name type="scientific">Diatraea saccharalis</name>
    <name type="common">sugarcane borer</name>
    <dbReference type="NCBI Taxonomy" id="40085"/>
    <lineage>
        <taxon>Eukaryota</taxon>
        <taxon>Metazoa</taxon>
        <taxon>Ecdysozoa</taxon>
        <taxon>Arthropoda</taxon>
        <taxon>Hexapoda</taxon>
        <taxon>Insecta</taxon>
        <taxon>Pterygota</taxon>
        <taxon>Neoptera</taxon>
        <taxon>Endopterygota</taxon>
        <taxon>Lepidoptera</taxon>
        <taxon>Glossata</taxon>
        <taxon>Ditrysia</taxon>
        <taxon>Pyraloidea</taxon>
        <taxon>Crambidae</taxon>
        <taxon>Crambinae</taxon>
        <taxon>Diatraea</taxon>
    </lineage>
</organism>
<dbReference type="SUPFAM" id="SSF57667">
    <property type="entry name" value="beta-beta-alpha zinc fingers"/>
    <property type="match status" value="1"/>
</dbReference>
<proteinExistence type="predicted"/>
<feature type="domain" description="C2H2-type" evidence="1">
    <location>
        <begin position="13"/>
        <end position="34"/>
    </location>
</feature>
<keyword evidence="3" id="KW-1185">Reference proteome</keyword>
<dbReference type="AlphaFoldDB" id="A0A9N9WCY2"/>
<dbReference type="Proteomes" id="UP001153714">
    <property type="component" value="Chromosome 20"/>
</dbReference>
<accession>A0A9N9WCY2</accession>
<dbReference type="OrthoDB" id="40579at2759"/>
<evidence type="ECO:0000313" key="3">
    <source>
        <dbReference type="Proteomes" id="UP001153714"/>
    </source>
</evidence>
<protein>
    <recommendedName>
        <fullName evidence="1">C2H2-type domain-containing protein</fullName>
    </recommendedName>
</protein>
<dbReference type="InterPro" id="IPR036236">
    <property type="entry name" value="Znf_C2H2_sf"/>
</dbReference>
<feature type="non-terminal residue" evidence="2">
    <location>
        <position position="42"/>
    </location>
</feature>
<dbReference type="InterPro" id="IPR013087">
    <property type="entry name" value="Znf_C2H2_type"/>
</dbReference>
<reference evidence="2" key="2">
    <citation type="submission" date="2022-10" db="EMBL/GenBank/DDBJ databases">
        <authorList>
            <consortium name="ENA_rothamsted_submissions"/>
            <consortium name="culmorum"/>
            <person name="King R."/>
        </authorList>
    </citation>
    <scope>NUCLEOTIDE SEQUENCE</scope>
</reference>
<gene>
    <name evidence="2" type="ORF">DIATSA_LOCUS7375</name>
</gene>